<dbReference type="PROSITE" id="PS00221">
    <property type="entry name" value="MIP"/>
    <property type="match status" value="1"/>
</dbReference>
<dbReference type="Gene3D" id="1.20.1080.10">
    <property type="entry name" value="Glycerol uptake facilitator protein"/>
    <property type="match status" value="1"/>
</dbReference>
<evidence type="ECO:0000256" key="9">
    <source>
        <dbReference type="SAM" id="MobiDB-lite"/>
    </source>
</evidence>
<feature type="transmembrane region" description="Helical" evidence="10">
    <location>
        <begin position="135"/>
        <end position="156"/>
    </location>
</feature>
<evidence type="ECO:0000256" key="7">
    <source>
        <dbReference type="ARBA" id="ARBA00023136"/>
    </source>
</evidence>
<feature type="transmembrane region" description="Helical" evidence="10">
    <location>
        <begin position="163"/>
        <end position="185"/>
    </location>
</feature>
<evidence type="ECO:0000313" key="11">
    <source>
        <dbReference type="EMBL" id="CAL5221278.1"/>
    </source>
</evidence>
<feature type="transmembrane region" description="Helical" evidence="10">
    <location>
        <begin position="81"/>
        <end position="108"/>
    </location>
</feature>
<keyword evidence="3 8" id="KW-0813">Transport</keyword>
<evidence type="ECO:0000256" key="1">
    <source>
        <dbReference type="ARBA" id="ARBA00004651"/>
    </source>
</evidence>
<sequence length="257" mass="27221">MAQEHYLQRLFTSSTPENERLRKAIVAEVLGTLLFQFFVGFSKGDALAAGISFGVLLYGTQQISGGHLNPALTLAMVAGGYFHWVTALIYIVAQIVGAVLGALLQIALVPGVHWGQQPHSPGCYDPSNDLSGAEAWGWETILTFTLVYTLFATAVYRPGHGSLSPLAMGLTVFVATVAGGDWTGASMNPARLLAGLIVFGCNLHGVWWIYLLGHIIGAFLGAGVAGYLFGLGSYTGESSTMQEEGREPLIGRGTETA</sequence>
<evidence type="ECO:0000256" key="8">
    <source>
        <dbReference type="RuleBase" id="RU000477"/>
    </source>
</evidence>
<evidence type="ECO:0000256" key="5">
    <source>
        <dbReference type="ARBA" id="ARBA00022692"/>
    </source>
</evidence>
<dbReference type="EMBL" id="CAXHTA020000005">
    <property type="protein sequence ID" value="CAL5221278.1"/>
    <property type="molecule type" value="Genomic_DNA"/>
</dbReference>
<keyword evidence="7 10" id="KW-0472">Membrane</keyword>
<dbReference type="InterPro" id="IPR034294">
    <property type="entry name" value="Aquaporin_transptr"/>
</dbReference>
<feature type="region of interest" description="Disordered" evidence="9">
    <location>
        <begin position="237"/>
        <end position="257"/>
    </location>
</feature>
<gene>
    <name evidence="11" type="primary">g3439</name>
    <name evidence="11" type="ORF">VP750_LOCUS2937</name>
</gene>
<evidence type="ECO:0000256" key="2">
    <source>
        <dbReference type="ARBA" id="ARBA00006175"/>
    </source>
</evidence>
<protein>
    <submittedName>
        <fullName evidence="11">G3439 protein</fullName>
    </submittedName>
</protein>
<dbReference type="InterPro" id="IPR023271">
    <property type="entry name" value="Aquaporin-like"/>
</dbReference>
<evidence type="ECO:0000313" key="12">
    <source>
        <dbReference type="Proteomes" id="UP001497392"/>
    </source>
</evidence>
<evidence type="ECO:0000256" key="10">
    <source>
        <dbReference type="SAM" id="Phobius"/>
    </source>
</evidence>
<keyword evidence="6 10" id="KW-1133">Transmembrane helix</keyword>
<dbReference type="InterPro" id="IPR022357">
    <property type="entry name" value="MIP_CS"/>
</dbReference>
<dbReference type="PANTHER" id="PTHR19139:SF199">
    <property type="entry name" value="MIP17260P"/>
    <property type="match status" value="1"/>
</dbReference>
<comment type="caution">
    <text evidence="11">The sequence shown here is derived from an EMBL/GenBank/DDBJ whole genome shotgun (WGS) entry which is preliminary data.</text>
</comment>
<proteinExistence type="inferred from homology"/>
<evidence type="ECO:0000256" key="6">
    <source>
        <dbReference type="ARBA" id="ARBA00022989"/>
    </source>
</evidence>
<keyword evidence="12" id="KW-1185">Reference proteome</keyword>
<comment type="similarity">
    <text evidence="2 8">Belongs to the MIP/aquaporin (TC 1.A.8) family.</text>
</comment>
<accession>A0ABP1FSY4</accession>
<dbReference type="PANTHER" id="PTHR19139">
    <property type="entry name" value="AQUAPORIN TRANSPORTER"/>
    <property type="match status" value="1"/>
</dbReference>
<comment type="subcellular location">
    <subcellularLocation>
        <location evidence="1">Cell membrane</location>
        <topology evidence="1">Multi-pass membrane protein</topology>
    </subcellularLocation>
</comment>
<dbReference type="PRINTS" id="PR00783">
    <property type="entry name" value="MINTRINSICP"/>
</dbReference>
<evidence type="ECO:0000256" key="3">
    <source>
        <dbReference type="ARBA" id="ARBA00022448"/>
    </source>
</evidence>
<dbReference type="SUPFAM" id="SSF81338">
    <property type="entry name" value="Aquaporin-like"/>
    <property type="match status" value="1"/>
</dbReference>
<name>A0ABP1FSY4_9CHLO</name>
<dbReference type="InterPro" id="IPR000425">
    <property type="entry name" value="MIP"/>
</dbReference>
<dbReference type="Proteomes" id="UP001497392">
    <property type="component" value="Unassembled WGS sequence"/>
</dbReference>
<feature type="transmembrane region" description="Helical" evidence="10">
    <location>
        <begin position="205"/>
        <end position="229"/>
    </location>
</feature>
<dbReference type="Pfam" id="PF00230">
    <property type="entry name" value="MIP"/>
    <property type="match status" value="1"/>
</dbReference>
<feature type="transmembrane region" description="Helical" evidence="10">
    <location>
        <begin position="21"/>
        <end position="41"/>
    </location>
</feature>
<evidence type="ECO:0000256" key="4">
    <source>
        <dbReference type="ARBA" id="ARBA00022475"/>
    </source>
</evidence>
<reference evidence="11 12" key="1">
    <citation type="submission" date="2024-06" db="EMBL/GenBank/DDBJ databases">
        <authorList>
            <person name="Kraege A."/>
            <person name="Thomma B."/>
        </authorList>
    </citation>
    <scope>NUCLEOTIDE SEQUENCE [LARGE SCALE GENOMIC DNA]</scope>
</reference>
<keyword evidence="4" id="KW-1003">Cell membrane</keyword>
<organism evidence="11 12">
    <name type="scientific">Coccomyxa viridis</name>
    <dbReference type="NCBI Taxonomy" id="1274662"/>
    <lineage>
        <taxon>Eukaryota</taxon>
        <taxon>Viridiplantae</taxon>
        <taxon>Chlorophyta</taxon>
        <taxon>core chlorophytes</taxon>
        <taxon>Trebouxiophyceae</taxon>
        <taxon>Trebouxiophyceae incertae sedis</taxon>
        <taxon>Coccomyxaceae</taxon>
        <taxon>Coccomyxa</taxon>
    </lineage>
</organism>
<keyword evidence="5 8" id="KW-0812">Transmembrane</keyword>